<protein>
    <recommendedName>
        <fullName evidence="3">DUF4219 domain-containing protein</fullName>
    </recommendedName>
</protein>
<evidence type="ECO:0008006" key="3">
    <source>
        <dbReference type="Google" id="ProtNLM"/>
    </source>
</evidence>
<accession>A0A8H5CZZ0</accession>
<sequence>MSSINNGASCIPVLQGPQNYQFWSMRMQGYLSIITTPGTPLMGWTIIQGIVPTLPPIASPVLGEDNVVMNAAEVATSIAHQDEEECQRNFLEQSAIGMLIQAVPDSMLHLIVQGDPATTWDGLQHLYGVQGPASVYSDFVHAISWSLPGNMDPAQSIAELESLFTRIEGMTTQLPEVIRAMILLCAVPQGMETLAQSILANQTQMSQLTWDLVHVEAAMGSVAVKVDDEVSTHFTRQLVCYGSMFEVVVATENVELTVELRRKYKVFILECPNNIYYIEDITPLF</sequence>
<gene>
    <name evidence="1" type="ORF">D9756_008396</name>
</gene>
<dbReference type="Proteomes" id="UP000559027">
    <property type="component" value="Unassembled WGS sequence"/>
</dbReference>
<dbReference type="OrthoDB" id="3070954at2759"/>
<organism evidence="1 2">
    <name type="scientific">Leucocoprinus leucothites</name>
    <dbReference type="NCBI Taxonomy" id="201217"/>
    <lineage>
        <taxon>Eukaryota</taxon>
        <taxon>Fungi</taxon>
        <taxon>Dikarya</taxon>
        <taxon>Basidiomycota</taxon>
        <taxon>Agaricomycotina</taxon>
        <taxon>Agaricomycetes</taxon>
        <taxon>Agaricomycetidae</taxon>
        <taxon>Agaricales</taxon>
        <taxon>Agaricineae</taxon>
        <taxon>Agaricaceae</taxon>
        <taxon>Leucocoprinus</taxon>
    </lineage>
</organism>
<evidence type="ECO:0000313" key="1">
    <source>
        <dbReference type="EMBL" id="KAF5351107.1"/>
    </source>
</evidence>
<keyword evidence="2" id="KW-1185">Reference proteome</keyword>
<dbReference type="AlphaFoldDB" id="A0A8H5CZZ0"/>
<name>A0A8H5CZZ0_9AGAR</name>
<dbReference type="EMBL" id="JAACJO010000013">
    <property type="protein sequence ID" value="KAF5351107.1"/>
    <property type="molecule type" value="Genomic_DNA"/>
</dbReference>
<comment type="caution">
    <text evidence="1">The sequence shown here is derived from an EMBL/GenBank/DDBJ whole genome shotgun (WGS) entry which is preliminary data.</text>
</comment>
<proteinExistence type="predicted"/>
<evidence type="ECO:0000313" key="2">
    <source>
        <dbReference type="Proteomes" id="UP000559027"/>
    </source>
</evidence>
<reference evidence="1 2" key="1">
    <citation type="journal article" date="2020" name="ISME J.">
        <title>Uncovering the hidden diversity of litter-decomposition mechanisms in mushroom-forming fungi.</title>
        <authorList>
            <person name="Floudas D."/>
            <person name="Bentzer J."/>
            <person name="Ahren D."/>
            <person name="Johansson T."/>
            <person name="Persson P."/>
            <person name="Tunlid A."/>
        </authorList>
    </citation>
    <scope>NUCLEOTIDE SEQUENCE [LARGE SCALE GENOMIC DNA]</scope>
    <source>
        <strain evidence="1 2">CBS 146.42</strain>
    </source>
</reference>